<evidence type="ECO:0000313" key="2">
    <source>
        <dbReference type="Proteomes" id="UP000248795"/>
    </source>
</evidence>
<dbReference type="PANTHER" id="PTHR47017:SF1">
    <property type="entry name" value="ACYL-COA"/>
    <property type="match status" value="1"/>
</dbReference>
<proteinExistence type="predicted"/>
<dbReference type="InterPro" id="IPR007434">
    <property type="entry name" value="FemAB-like"/>
</dbReference>
<evidence type="ECO:0000313" key="1">
    <source>
        <dbReference type="EMBL" id="PZF75232.1"/>
    </source>
</evidence>
<dbReference type="RefSeq" id="WP_111200165.1">
    <property type="nucleotide sequence ID" value="NZ_QKVK01000013.1"/>
</dbReference>
<dbReference type="GO" id="GO:0016740">
    <property type="term" value="F:transferase activity"/>
    <property type="evidence" value="ECO:0007669"/>
    <property type="project" value="UniProtKB-KW"/>
</dbReference>
<keyword evidence="1" id="KW-0808">Transferase</keyword>
<dbReference type="Gene3D" id="3.40.630.30">
    <property type="match status" value="1"/>
</dbReference>
<accession>A0A2W2ANS5</accession>
<comment type="caution">
    <text evidence="1">The sequence shown here is derived from an EMBL/GenBank/DDBJ whole genome shotgun (WGS) entry which is preliminary data.</text>
</comment>
<protein>
    <submittedName>
        <fullName evidence="1">GNAT family N-acetyltransferase</fullName>
    </submittedName>
</protein>
<dbReference type="AlphaFoldDB" id="A0A2W2ANS5"/>
<dbReference type="EMBL" id="QKVK01000013">
    <property type="protein sequence ID" value="PZF75232.1"/>
    <property type="molecule type" value="Genomic_DNA"/>
</dbReference>
<name>A0A2W2ANS5_9HYPH</name>
<dbReference type="PANTHER" id="PTHR47017">
    <property type="entry name" value="ACYL-COA"/>
    <property type="match status" value="1"/>
</dbReference>
<keyword evidence="2" id="KW-1185">Reference proteome</keyword>
<gene>
    <name evidence="1" type="ORF">DK847_19195</name>
</gene>
<dbReference type="SUPFAM" id="SSF55729">
    <property type="entry name" value="Acyl-CoA N-acyltransferases (Nat)"/>
    <property type="match status" value="1"/>
</dbReference>
<organism evidence="1 2">
    <name type="scientific">Aestuariivirga litoralis</name>
    <dbReference type="NCBI Taxonomy" id="2650924"/>
    <lineage>
        <taxon>Bacteria</taxon>
        <taxon>Pseudomonadati</taxon>
        <taxon>Pseudomonadota</taxon>
        <taxon>Alphaproteobacteria</taxon>
        <taxon>Hyphomicrobiales</taxon>
        <taxon>Aestuariivirgaceae</taxon>
        <taxon>Aestuariivirga</taxon>
    </lineage>
</organism>
<dbReference type="InterPro" id="IPR016181">
    <property type="entry name" value="Acyl_CoA_acyltransferase"/>
</dbReference>
<dbReference type="Proteomes" id="UP000248795">
    <property type="component" value="Unassembled WGS sequence"/>
</dbReference>
<reference evidence="2" key="1">
    <citation type="submission" date="2018-06" db="EMBL/GenBank/DDBJ databases">
        <title>Aestuariibacter litoralis strain KCTC 52945T.</title>
        <authorList>
            <person name="Li X."/>
            <person name="Salam N."/>
            <person name="Li J.-L."/>
            <person name="Chen Y.-M."/>
            <person name="Yang Z.-W."/>
            <person name="Zhang L.-Y."/>
            <person name="Han M.-X."/>
            <person name="Xiao M."/>
            <person name="Li W.-J."/>
        </authorList>
    </citation>
    <scope>NUCLEOTIDE SEQUENCE [LARGE SCALE GENOMIC DNA]</scope>
    <source>
        <strain evidence="2">KCTC 52945</strain>
    </source>
</reference>
<sequence length="380" mass="42719">MLKAVTSALAIPRADWDRLANPAGAEFNPLVAHDFFRCVEDSGCAAAKTGWAPRHLIMEDDAGQLTGIVPCYRKRHSQGEYVFDYGWADAFERAGGQYYPKMQVSVPFSPVTGPRLMAETEAGRRELASGLIALCTQEEASSVHITFLPERDWEALGGRMWLQRTDIQFHWLNGGYAGFEDFLASLSSAKRKNIRKERASVAKAGITMHALTGKDIAERHWDAFFDFYMDTGARKWGQPYLNRRFFSMIGEAMSEHILLVMAERGGRMIAGALNFIGSHALYGRNWGAIEYHDNLHFETCYYQAIDFAIARRLPRVEAGAQGAHKLARGYLPQKTYSLHYLAHSGLQRAVANYLEAERAGIDQEQQALAAHSPFRQEQDF</sequence>
<dbReference type="Pfam" id="PF04339">
    <property type="entry name" value="FemAB_like"/>
    <property type="match status" value="1"/>
</dbReference>